<evidence type="ECO:0000313" key="1">
    <source>
        <dbReference type="EMBL" id="NKY52279.1"/>
    </source>
</evidence>
<evidence type="ECO:0000313" key="2">
    <source>
        <dbReference type="Proteomes" id="UP000565711"/>
    </source>
</evidence>
<comment type="caution">
    <text evidence="1">The sequence shown here is derived from an EMBL/GenBank/DDBJ whole genome shotgun (WGS) entry which is preliminary data.</text>
</comment>
<dbReference type="Proteomes" id="UP000565711">
    <property type="component" value="Unassembled WGS sequence"/>
</dbReference>
<sequence length="47" mass="5360">MSTLIISCLVLAPVVYGLIVMWPRRIPPHRTTSALRRSLEHTPPNHE</sequence>
<name>A0A846Y6H6_9NOCA</name>
<accession>A0A846Y6H6</accession>
<gene>
    <name evidence="1" type="ORF">HGA08_18895</name>
</gene>
<keyword evidence="2" id="KW-1185">Reference proteome</keyword>
<organism evidence="1 2">
    <name type="scientific">Nocardia vermiculata</name>
    <dbReference type="NCBI Taxonomy" id="257274"/>
    <lineage>
        <taxon>Bacteria</taxon>
        <taxon>Bacillati</taxon>
        <taxon>Actinomycetota</taxon>
        <taxon>Actinomycetes</taxon>
        <taxon>Mycobacteriales</taxon>
        <taxon>Nocardiaceae</taxon>
        <taxon>Nocardia</taxon>
    </lineage>
</organism>
<dbReference type="EMBL" id="JAAXOP010000011">
    <property type="protein sequence ID" value="NKY52279.1"/>
    <property type="molecule type" value="Genomic_DNA"/>
</dbReference>
<reference evidence="1 2" key="1">
    <citation type="submission" date="2020-04" db="EMBL/GenBank/DDBJ databases">
        <title>MicrobeNet Type strains.</title>
        <authorList>
            <person name="Nicholson A.C."/>
        </authorList>
    </citation>
    <scope>NUCLEOTIDE SEQUENCE [LARGE SCALE GENOMIC DNA]</scope>
    <source>
        <strain evidence="1 2">JCM 12354</strain>
    </source>
</reference>
<proteinExistence type="predicted"/>
<dbReference type="RefSeq" id="WP_157102892.1">
    <property type="nucleotide sequence ID" value="NZ_JAAXOP010000011.1"/>
</dbReference>
<dbReference type="AlphaFoldDB" id="A0A846Y6H6"/>
<protein>
    <submittedName>
        <fullName evidence="1">Uncharacterized protein</fullName>
    </submittedName>
</protein>